<accession>A0ABP0UR05</accession>
<sequence length="71" mass="8080">MMCCPTHQMHPSGCRSSVNSFTRIMKKPTREDAGQGSTCDGQECVKQFWLLLWDNSIDKFCKEQAAQIPNK</sequence>
<keyword evidence="2" id="KW-1185">Reference proteome</keyword>
<protein>
    <submittedName>
        <fullName evidence="1">Uncharacterized protein</fullName>
    </submittedName>
</protein>
<gene>
    <name evidence="1" type="ORF">CSSPTR1EN2_LOCUS18814</name>
</gene>
<reference evidence="1" key="1">
    <citation type="submission" date="2024-02" db="EMBL/GenBank/DDBJ databases">
        <authorList>
            <consortium name="ELIXIR-Norway"/>
            <consortium name="Elixir Norway"/>
        </authorList>
    </citation>
    <scope>NUCLEOTIDE SEQUENCE</scope>
</reference>
<name>A0ABP0UR05_9BRYO</name>
<evidence type="ECO:0000313" key="2">
    <source>
        <dbReference type="Proteomes" id="UP001497512"/>
    </source>
</evidence>
<proteinExistence type="predicted"/>
<evidence type="ECO:0000313" key="1">
    <source>
        <dbReference type="EMBL" id="CAK9228140.1"/>
    </source>
</evidence>
<organism evidence="1 2">
    <name type="scientific">Sphagnum troendelagicum</name>
    <dbReference type="NCBI Taxonomy" id="128251"/>
    <lineage>
        <taxon>Eukaryota</taxon>
        <taxon>Viridiplantae</taxon>
        <taxon>Streptophyta</taxon>
        <taxon>Embryophyta</taxon>
        <taxon>Bryophyta</taxon>
        <taxon>Sphagnophytina</taxon>
        <taxon>Sphagnopsida</taxon>
        <taxon>Sphagnales</taxon>
        <taxon>Sphagnaceae</taxon>
        <taxon>Sphagnum</taxon>
    </lineage>
</organism>
<dbReference type="EMBL" id="OZ019898">
    <property type="protein sequence ID" value="CAK9228140.1"/>
    <property type="molecule type" value="Genomic_DNA"/>
</dbReference>
<dbReference type="Proteomes" id="UP001497512">
    <property type="component" value="Chromosome 6"/>
</dbReference>